<dbReference type="Proteomes" id="UP000184052">
    <property type="component" value="Unassembled WGS sequence"/>
</dbReference>
<dbReference type="EMBL" id="FQZL01000010">
    <property type="protein sequence ID" value="SHJ07041.1"/>
    <property type="molecule type" value="Genomic_DNA"/>
</dbReference>
<dbReference type="PANTHER" id="PTHR42756">
    <property type="entry name" value="TRANSCRIPTIONAL REGULATOR, MARR"/>
    <property type="match status" value="1"/>
</dbReference>
<dbReference type="Pfam" id="PF01047">
    <property type="entry name" value="MarR"/>
    <property type="match status" value="1"/>
</dbReference>
<evidence type="ECO:0000313" key="5">
    <source>
        <dbReference type="EMBL" id="SHJ07041.1"/>
    </source>
</evidence>
<dbReference type="RefSeq" id="WP_245819804.1">
    <property type="nucleotide sequence ID" value="NZ_FQZL01000010.1"/>
</dbReference>
<dbReference type="PANTHER" id="PTHR42756:SF1">
    <property type="entry name" value="TRANSCRIPTIONAL REPRESSOR OF EMRAB OPERON"/>
    <property type="match status" value="1"/>
</dbReference>
<dbReference type="InterPro" id="IPR036388">
    <property type="entry name" value="WH-like_DNA-bd_sf"/>
</dbReference>
<evidence type="ECO:0000256" key="3">
    <source>
        <dbReference type="ARBA" id="ARBA00023163"/>
    </source>
</evidence>
<dbReference type="InterPro" id="IPR036390">
    <property type="entry name" value="WH_DNA-bd_sf"/>
</dbReference>
<evidence type="ECO:0000259" key="4">
    <source>
        <dbReference type="PROSITE" id="PS50995"/>
    </source>
</evidence>
<dbReference type="InterPro" id="IPR000835">
    <property type="entry name" value="HTH_MarR-typ"/>
</dbReference>
<reference evidence="5 6" key="1">
    <citation type="submission" date="2016-11" db="EMBL/GenBank/DDBJ databases">
        <authorList>
            <person name="Jaros S."/>
            <person name="Januszkiewicz K."/>
            <person name="Wedrychowicz H."/>
        </authorList>
    </citation>
    <scope>NUCLEOTIDE SEQUENCE [LARGE SCALE GENOMIC DNA]</scope>
    <source>
        <strain evidence="5 6">DSM 17477</strain>
    </source>
</reference>
<feature type="domain" description="HTH marR-type" evidence="4">
    <location>
        <begin position="1"/>
        <end position="135"/>
    </location>
</feature>
<dbReference type="PROSITE" id="PS50995">
    <property type="entry name" value="HTH_MARR_2"/>
    <property type="match status" value="1"/>
</dbReference>
<keyword evidence="2 5" id="KW-0238">DNA-binding</keyword>
<sequence>MKYNERILETFKKVKTDYFEYLKELSSLEGFTQPQTFMIYALHRFPGIGVQELSDRLRLSKSNVSSTVDRLVGQGVVRREIPKENRRRVKLYLSEEFVSKTDVEQIRINLLANLFPSATEEDYITVIKGLERLQTLVEANRKEEE</sequence>
<dbReference type="Gene3D" id="1.10.10.10">
    <property type="entry name" value="Winged helix-like DNA-binding domain superfamily/Winged helix DNA-binding domain"/>
    <property type="match status" value="1"/>
</dbReference>
<proteinExistence type="predicted"/>
<evidence type="ECO:0000256" key="1">
    <source>
        <dbReference type="ARBA" id="ARBA00023015"/>
    </source>
</evidence>
<gene>
    <name evidence="5" type="ORF">SAMN02745751_01674</name>
</gene>
<dbReference type="SUPFAM" id="SSF46785">
    <property type="entry name" value="Winged helix' DNA-binding domain"/>
    <property type="match status" value="1"/>
</dbReference>
<evidence type="ECO:0000256" key="2">
    <source>
        <dbReference type="ARBA" id="ARBA00023125"/>
    </source>
</evidence>
<keyword evidence="3" id="KW-0804">Transcription</keyword>
<dbReference type="SMART" id="SM00347">
    <property type="entry name" value="HTH_MARR"/>
    <property type="match status" value="1"/>
</dbReference>
<dbReference type="AlphaFoldDB" id="A0A1M6GAQ7"/>
<accession>A0A1M6GAQ7</accession>
<protein>
    <submittedName>
        <fullName evidence="5">DNA-binding transcriptional regulator, MarR family</fullName>
    </submittedName>
</protein>
<keyword evidence="6" id="KW-1185">Reference proteome</keyword>
<dbReference type="GO" id="GO:0003677">
    <property type="term" value="F:DNA binding"/>
    <property type="evidence" value="ECO:0007669"/>
    <property type="project" value="UniProtKB-KW"/>
</dbReference>
<dbReference type="STRING" id="1121476.SAMN02745751_01674"/>
<name>A0A1M6GAQ7_9FIRM</name>
<organism evidence="5 6">
    <name type="scientific">Dethiosulfatibacter aminovorans DSM 17477</name>
    <dbReference type="NCBI Taxonomy" id="1121476"/>
    <lineage>
        <taxon>Bacteria</taxon>
        <taxon>Bacillati</taxon>
        <taxon>Bacillota</taxon>
        <taxon>Tissierellia</taxon>
        <taxon>Dethiosulfatibacter</taxon>
    </lineage>
</organism>
<keyword evidence="1" id="KW-0805">Transcription regulation</keyword>
<dbReference type="GO" id="GO:0003700">
    <property type="term" value="F:DNA-binding transcription factor activity"/>
    <property type="evidence" value="ECO:0007669"/>
    <property type="project" value="InterPro"/>
</dbReference>
<evidence type="ECO:0000313" key="6">
    <source>
        <dbReference type="Proteomes" id="UP000184052"/>
    </source>
</evidence>